<dbReference type="AlphaFoldDB" id="A0A7K0KFX5"/>
<organism evidence="1 2">
    <name type="scientific">Hallella mizrahii</name>
    <dbReference type="NCBI Taxonomy" id="2606637"/>
    <lineage>
        <taxon>Bacteria</taxon>
        <taxon>Pseudomonadati</taxon>
        <taxon>Bacteroidota</taxon>
        <taxon>Bacteroidia</taxon>
        <taxon>Bacteroidales</taxon>
        <taxon>Prevotellaceae</taxon>
        <taxon>Hallella</taxon>
    </lineage>
</organism>
<dbReference type="EMBL" id="VUNG01000022">
    <property type="protein sequence ID" value="MST84843.1"/>
    <property type="molecule type" value="Genomic_DNA"/>
</dbReference>
<reference evidence="1 2" key="1">
    <citation type="submission" date="2019-08" db="EMBL/GenBank/DDBJ databases">
        <title>In-depth cultivation of the pig gut microbiome towards novel bacterial diversity and tailored functional studies.</title>
        <authorList>
            <person name="Wylensek D."/>
            <person name="Hitch T.C.A."/>
            <person name="Clavel T."/>
        </authorList>
    </citation>
    <scope>NUCLEOTIDE SEQUENCE [LARGE SCALE GENOMIC DNA]</scope>
    <source>
        <strain evidence="1 2">LKV-178-WT-2A</strain>
    </source>
</reference>
<name>A0A7K0KFX5_9BACT</name>
<keyword evidence="2" id="KW-1185">Reference proteome</keyword>
<dbReference type="Proteomes" id="UP000438914">
    <property type="component" value="Unassembled WGS sequence"/>
</dbReference>
<evidence type="ECO:0000313" key="2">
    <source>
        <dbReference type="Proteomes" id="UP000438914"/>
    </source>
</evidence>
<proteinExistence type="predicted"/>
<comment type="caution">
    <text evidence="1">The sequence shown here is derived from an EMBL/GenBank/DDBJ whole genome shotgun (WGS) entry which is preliminary data.</text>
</comment>
<gene>
    <name evidence="1" type="ORF">FYJ73_09215</name>
</gene>
<dbReference type="InterPro" id="IPR042278">
    <property type="entry name" value="Mfa-like_1_N"/>
</dbReference>
<accession>A0A7K0KFX5</accession>
<protein>
    <submittedName>
        <fullName evidence="1">Fimbrillin family protein</fullName>
    </submittedName>
</protein>
<sequence length="473" mass="50986">MSISEDQFFRMGRRNIHYELIGSILLPLSLAACSQEPATDDVGGRQSVDFTTYLSRSTSAEATTGSTQSAVASAVSRASTRATTPYYNIETANDLRLTGFGVTAYTTGETDYAAGKMEYLPNFMYNQRVTYDPASSSWGYAPLVYWPEGKTSFFAYAPYQQDASERLTAMNGSTSFPGGNSHQGDPTVTYSVAEDPTKSVDLLWATNTEGLPWLNQVKPTVSSRLTFYFRHALAKVNLQAEYVLEKGTEEDSKAAANTLVLIDSIYVEGDEYLPSTATLSLDNTTASSPLWSQPSGKVKVAIGASALNSLYASASVSDADAFKKLRSEGGGLPMILNGGADKATDILSSMSTPAGNATTAALMLIPSSATSSTTATVRVTVVYTLVSYDENLIYNNPQYLVFTRHQRVSGSCTFSDGLVAGRVYSVRLKIGLHALRFQVDADNWQEPVGFSPAVYPWTTGDGSDEDLTIDNNN</sequence>
<evidence type="ECO:0000313" key="1">
    <source>
        <dbReference type="EMBL" id="MST84843.1"/>
    </source>
</evidence>
<dbReference type="Gene3D" id="2.60.40.2620">
    <property type="entry name" value="Fimbrillin-like"/>
    <property type="match status" value="1"/>
</dbReference>
<dbReference type="CDD" id="cd13120">
    <property type="entry name" value="BF2867_like_N"/>
    <property type="match status" value="1"/>
</dbReference>